<dbReference type="PANTHER" id="PTHR14856">
    <property type="entry name" value="PQ-LOOP REPEAT-CONTAINING PROTEIN 1-LIKE PROTEIN"/>
    <property type="match status" value="1"/>
</dbReference>
<dbReference type="Gene3D" id="1.20.1280.290">
    <property type="match status" value="1"/>
</dbReference>
<keyword evidence="1" id="KW-0812">Transmembrane</keyword>
<protein>
    <submittedName>
        <fullName evidence="2">Uncharacterized protein</fullName>
    </submittedName>
</protein>
<sequence length="785" mass="85637">MGVVSMVMGAFAPIFIVISPITSYADQTYSIHKTKSSAGFSLDIPLIMLVASALRVFYYPGAKFDTALLIQSFTMIAIQLALLKVALEHRPGPSSKGGEMANPFASAREGEFGFQRPYNFWQWRSPKPYWQFLMYMFVGLVFGELILSTMPSVYALYSASLGIAGLSIEATLPVPQILSNRRSRSFQPVSANMPNWKSYESSVRLLSAIIAAHPQLKLNYDDVGRFYGDGAKYKSVWDRMKIINKNAEAIAAAVEAGLDPFQVPLVDSMLAVKSKTPDISTRFGGDCTKSAIENRFRRIKVDAKLVNDAVEKGVDPITLPIGLDQVNSGSGISCCFGSDASISAISHAINSQIRPATKMIKDCLAKGGDPKDLTLGSLWGVQKVTPVLKKLKASVASGGPKDLAVDQLWFSEKNDIANRFGSHCTKSGLAAHFTRDIKPNATRLQAAFEQGVDPKEITLFENVRDGKSGKEVARCYGKSVNGKAIRNFYHRTVKNDVKLVLDTLAVGGDPEEVQLSGIVKIAGGKYDSIDRGPTETAKCFGDGLKGHALSMHFTRNIRPASKLILGALTRGEDPARTVPIMLVKYFGSDTTAKGIQIAMSRYYNPYGKTVREFADAGGDPKDLLPFSEVESQARGKGGKKMVKYFGSDVTSNALSIAVRRQFSPMAKRVKDFADSGGDCKDLKLIEDQKNGGKDLAKHFGSDTTAGALQKHYSRYYRDNVKAVRKCVQAGGDPKDLTLNLEASDAKSGKEILKHYDSTMKNATLRMGVQRNVTPYFKPVKDCARS</sequence>
<dbReference type="AlphaFoldDB" id="A0A218ZCK4"/>
<dbReference type="PANTHER" id="PTHR14856:SF9">
    <property type="entry name" value="PQ-LOOP REPEAT-CONTAINING PROTEIN 1"/>
    <property type="match status" value="1"/>
</dbReference>
<evidence type="ECO:0000313" key="2">
    <source>
        <dbReference type="EMBL" id="OWP05340.1"/>
    </source>
</evidence>
<accession>A0A218ZCK4</accession>
<dbReference type="STRING" id="503106.A0A218ZCK4"/>
<gene>
    <name evidence="2" type="ORF">B2J93_8082</name>
</gene>
<keyword evidence="3" id="KW-1185">Reference proteome</keyword>
<name>A0A218ZCK4_9HELO</name>
<dbReference type="GO" id="GO:0042147">
    <property type="term" value="P:retrograde transport, endosome to Golgi"/>
    <property type="evidence" value="ECO:0007669"/>
    <property type="project" value="TreeGrafter"/>
</dbReference>
<dbReference type="OrthoDB" id="4828117at2759"/>
<dbReference type="GO" id="GO:0005802">
    <property type="term" value="C:trans-Golgi network"/>
    <property type="evidence" value="ECO:0007669"/>
    <property type="project" value="TreeGrafter"/>
</dbReference>
<keyword evidence="1" id="KW-0472">Membrane</keyword>
<dbReference type="GO" id="GO:0005829">
    <property type="term" value="C:cytosol"/>
    <property type="evidence" value="ECO:0007669"/>
    <property type="project" value="GOC"/>
</dbReference>
<dbReference type="Proteomes" id="UP000242519">
    <property type="component" value="Unassembled WGS sequence"/>
</dbReference>
<evidence type="ECO:0000313" key="3">
    <source>
        <dbReference type="Proteomes" id="UP000242519"/>
    </source>
</evidence>
<feature type="transmembrane region" description="Helical" evidence="1">
    <location>
        <begin position="6"/>
        <end position="25"/>
    </location>
</feature>
<feature type="transmembrane region" description="Helical" evidence="1">
    <location>
        <begin position="37"/>
        <end position="60"/>
    </location>
</feature>
<evidence type="ECO:0000256" key="1">
    <source>
        <dbReference type="SAM" id="Phobius"/>
    </source>
</evidence>
<dbReference type="GO" id="GO:0005768">
    <property type="term" value="C:endosome"/>
    <property type="evidence" value="ECO:0007669"/>
    <property type="project" value="TreeGrafter"/>
</dbReference>
<dbReference type="InterPro" id="IPR052241">
    <property type="entry name" value="SLC66/Scramblase_ANY1"/>
</dbReference>
<organism evidence="2 3">
    <name type="scientific">Diplocarpon coronariae</name>
    <dbReference type="NCBI Taxonomy" id="2795749"/>
    <lineage>
        <taxon>Eukaryota</taxon>
        <taxon>Fungi</taxon>
        <taxon>Dikarya</taxon>
        <taxon>Ascomycota</taxon>
        <taxon>Pezizomycotina</taxon>
        <taxon>Leotiomycetes</taxon>
        <taxon>Helotiales</taxon>
        <taxon>Drepanopezizaceae</taxon>
        <taxon>Diplocarpon</taxon>
    </lineage>
</organism>
<dbReference type="GO" id="GO:0045332">
    <property type="term" value="P:phospholipid translocation"/>
    <property type="evidence" value="ECO:0007669"/>
    <property type="project" value="TreeGrafter"/>
</dbReference>
<dbReference type="InParanoid" id="A0A218ZCK4"/>
<keyword evidence="1" id="KW-1133">Transmembrane helix</keyword>
<feature type="transmembrane region" description="Helical" evidence="1">
    <location>
        <begin position="129"/>
        <end position="148"/>
    </location>
</feature>
<comment type="caution">
    <text evidence="2">The sequence shown here is derived from an EMBL/GenBank/DDBJ whole genome shotgun (WGS) entry which is preliminary data.</text>
</comment>
<proteinExistence type="predicted"/>
<dbReference type="EMBL" id="MZNU01000076">
    <property type="protein sequence ID" value="OWP05340.1"/>
    <property type="molecule type" value="Genomic_DNA"/>
</dbReference>
<reference evidence="2 3" key="1">
    <citation type="submission" date="2017-04" db="EMBL/GenBank/DDBJ databases">
        <title>Draft genome sequence of Marssonina coronaria NL1: causal agent of apple blotch.</title>
        <authorList>
            <person name="Cheng Q."/>
        </authorList>
    </citation>
    <scope>NUCLEOTIDE SEQUENCE [LARGE SCALE GENOMIC DNA]</scope>
    <source>
        <strain evidence="2 3">NL1</strain>
    </source>
</reference>